<organism evidence="7 8">
    <name type="scientific">Priestia megaterium</name>
    <name type="common">Bacillus megaterium</name>
    <dbReference type="NCBI Taxonomy" id="1404"/>
    <lineage>
        <taxon>Bacteria</taxon>
        <taxon>Bacillati</taxon>
        <taxon>Bacillota</taxon>
        <taxon>Bacilli</taxon>
        <taxon>Bacillales</taxon>
        <taxon>Bacillaceae</taxon>
        <taxon>Priestia</taxon>
    </lineage>
</organism>
<geneLocation type="plasmid" evidence="8">
    <name>pfdu301a</name>
</geneLocation>
<dbReference type="Pfam" id="PF04542">
    <property type="entry name" value="Sigma70_r2"/>
    <property type="match status" value="1"/>
</dbReference>
<dbReference type="InterPro" id="IPR014284">
    <property type="entry name" value="RNA_pol_sigma-70_dom"/>
</dbReference>
<reference evidence="7 8" key="1">
    <citation type="submission" date="2019-10" db="EMBL/GenBank/DDBJ databases">
        <title>Complete genome sequences for adaption low water activity.</title>
        <authorList>
            <person name="Zhao L."/>
            <person name="Zhong J."/>
        </authorList>
    </citation>
    <scope>NUCLEOTIDE SEQUENCE [LARGE SCALE GENOMIC DNA]</scope>
    <source>
        <strain evidence="7 8">FDU301</strain>
        <plasmid evidence="8">pfdu301a</plasmid>
    </source>
</reference>
<dbReference type="EMBL" id="CP045273">
    <property type="protein sequence ID" value="QJX80354.1"/>
    <property type="molecule type" value="Genomic_DNA"/>
</dbReference>
<dbReference type="InterPro" id="IPR013324">
    <property type="entry name" value="RNA_pol_sigma_r3/r4-like"/>
</dbReference>
<dbReference type="GO" id="GO:0016987">
    <property type="term" value="F:sigma factor activity"/>
    <property type="evidence" value="ECO:0007669"/>
    <property type="project" value="UniProtKB-KW"/>
</dbReference>
<accession>A0A6M6E416</accession>
<evidence type="ECO:0000259" key="5">
    <source>
        <dbReference type="Pfam" id="PF04542"/>
    </source>
</evidence>
<feature type="domain" description="RNA polymerase sigma-70 region 2" evidence="5">
    <location>
        <begin position="19"/>
        <end position="86"/>
    </location>
</feature>
<sequence>MSFYRKAKKQRDEKAFEELLEKEKQQLYRIAFLYVKNETDALDIVQDAVYKAFINRDTLVKEEYFSTWITRILINTALNFLKNKKKIVLSNEIDRLNNAENDKMDDRIDVLEAVKRLEEPYKTTIILRFYKDFTIKQIGETLECPEGTVKTHIHRAMQKLKLDLGKEYAK</sequence>
<gene>
    <name evidence="7" type="ORF">FDZ14_30165</name>
</gene>
<evidence type="ECO:0000313" key="8">
    <source>
        <dbReference type="Proteomes" id="UP000501076"/>
    </source>
</evidence>
<dbReference type="Pfam" id="PF08281">
    <property type="entry name" value="Sigma70_r4_2"/>
    <property type="match status" value="1"/>
</dbReference>
<dbReference type="InterPro" id="IPR036388">
    <property type="entry name" value="WH-like_DNA-bd_sf"/>
</dbReference>
<dbReference type="GO" id="GO:0006352">
    <property type="term" value="P:DNA-templated transcription initiation"/>
    <property type="evidence" value="ECO:0007669"/>
    <property type="project" value="InterPro"/>
</dbReference>
<evidence type="ECO:0000256" key="4">
    <source>
        <dbReference type="ARBA" id="ARBA00023163"/>
    </source>
</evidence>
<keyword evidence="7" id="KW-0614">Plasmid</keyword>
<dbReference type="Gene3D" id="1.10.1740.10">
    <property type="match status" value="1"/>
</dbReference>
<dbReference type="PANTHER" id="PTHR43133:SF51">
    <property type="entry name" value="RNA POLYMERASE SIGMA FACTOR"/>
    <property type="match status" value="1"/>
</dbReference>
<dbReference type="NCBIfam" id="TIGR02954">
    <property type="entry name" value="Sig70_famx3"/>
    <property type="match status" value="1"/>
</dbReference>
<dbReference type="InterPro" id="IPR007627">
    <property type="entry name" value="RNA_pol_sigma70_r2"/>
</dbReference>
<name>A0A6M6E416_PRIMG</name>
<keyword evidence="2" id="KW-0805">Transcription regulation</keyword>
<dbReference type="InterPro" id="IPR013249">
    <property type="entry name" value="RNA_pol_sigma70_r4_t2"/>
</dbReference>
<keyword evidence="3" id="KW-0731">Sigma factor</keyword>
<protein>
    <submittedName>
        <fullName evidence="7">Sigma-70 family RNA polymerase sigma factor</fullName>
    </submittedName>
</protein>
<proteinExistence type="inferred from homology"/>
<dbReference type="InterPro" id="IPR013325">
    <property type="entry name" value="RNA_pol_sigma_r2"/>
</dbReference>
<evidence type="ECO:0000256" key="3">
    <source>
        <dbReference type="ARBA" id="ARBA00023082"/>
    </source>
</evidence>
<dbReference type="PANTHER" id="PTHR43133">
    <property type="entry name" value="RNA POLYMERASE ECF-TYPE SIGMA FACTO"/>
    <property type="match status" value="1"/>
</dbReference>
<evidence type="ECO:0000259" key="6">
    <source>
        <dbReference type="Pfam" id="PF08281"/>
    </source>
</evidence>
<keyword evidence="4" id="KW-0804">Transcription</keyword>
<comment type="similarity">
    <text evidence="1">Belongs to the sigma-70 factor family. ECF subfamily.</text>
</comment>
<dbReference type="RefSeq" id="WP_171778342.1">
    <property type="nucleotide sequence ID" value="NZ_CP045273.1"/>
</dbReference>
<dbReference type="Gene3D" id="1.10.10.10">
    <property type="entry name" value="Winged helix-like DNA-binding domain superfamily/Winged helix DNA-binding domain"/>
    <property type="match status" value="1"/>
</dbReference>
<dbReference type="SUPFAM" id="SSF88946">
    <property type="entry name" value="Sigma2 domain of RNA polymerase sigma factors"/>
    <property type="match status" value="1"/>
</dbReference>
<feature type="domain" description="RNA polymerase sigma factor 70 region 4 type 2" evidence="6">
    <location>
        <begin position="109"/>
        <end position="160"/>
    </location>
</feature>
<dbReference type="Proteomes" id="UP000501076">
    <property type="component" value="Plasmid pFDU301A"/>
</dbReference>
<dbReference type="NCBIfam" id="TIGR02937">
    <property type="entry name" value="sigma70-ECF"/>
    <property type="match status" value="1"/>
</dbReference>
<dbReference type="GO" id="GO:0003677">
    <property type="term" value="F:DNA binding"/>
    <property type="evidence" value="ECO:0007669"/>
    <property type="project" value="InterPro"/>
</dbReference>
<dbReference type="SUPFAM" id="SSF88659">
    <property type="entry name" value="Sigma3 and sigma4 domains of RNA polymerase sigma factors"/>
    <property type="match status" value="1"/>
</dbReference>
<evidence type="ECO:0000256" key="2">
    <source>
        <dbReference type="ARBA" id="ARBA00023015"/>
    </source>
</evidence>
<dbReference type="InterPro" id="IPR014300">
    <property type="entry name" value="RNA_pol_sigma-V"/>
</dbReference>
<dbReference type="CDD" id="cd06171">
    <property type="entry name" value="Sigma70_r4"/>
    <property type="match status" value="1"/>
</dbReference>
<dbReference type="AlphaFoldDB" id="A0A6M6E416"/>
<dbReference type="InterPro" id="IPR039425">
    <property type="entry name" value="RNA_pol_sigma-70-like"/>
</dbReference>
<evidence type="ECO:0000256" key="1">
    <source>
        <dbReference type="ARBA" id="ARBA00010641"/>
    </source>
</evidence>
<evidence type="ECO:0000313" key="7">
    <source>
        <dbReference type="EMBL" id="QJX80354.1"/>
    </source>
</evidence>